<evidence type="ECO:0000313" key="2">
    <source>
        <dbReference type="Proteomes" id="UP000001075"/>
    </source>
</evidence>
<reference evidence="2" key="1">
    <citation type="journal article" date="2011" name="Nat. Biotechnol.">
        <title>The genomic sequence of the Chinese hamster ovary (CHO)-K1 cell line.</title>
        <authorList>
            <person name="Xu X."/>
            <person name="Nagarajan H."/>
            <person name="Lewis N.E."/>
            <person name="Pan S."/>
            <person name="Cai Z."/>
            <person name="Liu X."/>
            <person name="Chen W."/>
            <person name="Xie M."/>
            <person name="Wang W."/>
            <person name="Hammond S."/>
            <person name="Andersen M.R."/>
            <person name="Neff N."/>
            <person name="Passarelli B."/>
            <person name="Koh W."/>
            <person name="Fan H.C."/>
            <person name="Wang J."/>
            <person name="Gui Y."/>
            <person name="Lee K.H."/>
            <person name="Betenbaugh M.J."/>
            <person name="Quake S.R."/>
            <person name="Famili I."/>
            <person name="Palsson B.O."/>
            <person name="Wang J."/>
        </authorList>
    </citation>
    <scope>NUCLEOTIDE SEQUENCE [LARGE SCALE GENOMIC DNA]</scope>
    <source>
        <strain evidence="2">CHO K1 cell line</strain>
    </source>
</reference>
<dbReference type="Proteomes" id="UP000001075">
    <property type="component" value="Unassembled WGS sequence"/>
</dbReference>
<proteinExistence type="predicted"/>
<dbReference type="EMBL" id="JH035019">
    <property type="protein sequence ID" value="EGV91199.1"/>
    <property type="molecule type" value="Genomic_DNA"/>
</dbReference>
<accession>G3IQ80</accession>
<protein>
    <submittedName>
        <fullName evidence="1">Uncharacterized protein</fullName>
    </submittedName>
</protein>
<organism evidence="1 2">
    <name type="scientific">Cricetulus griseus</name>
    <name type="common">Chinese hamster</name>
    <name type="synonym">Cricetulus barabensis griseus</name>
    <dbReference type="NCBI Taxonomy" id="10029"/>
    <lineage>
        <taxon>Eukaryota</taxon>
        <taxon>Metazoa</taxon>
        <taxon>Chordata</taxon>
        <taxon>Craniata</taxon>
        <taxon>Vertebrata</taxon>
        <taxon>Euteleostomi</taxon>
        <taxon>Mammalia</taxon>
        <taxon>Eutheria</taxon>
        <taxon>Euarchontoglires</taxon>
        <taxon>Glires</taxon>
        <taxon>Rodentia</taxon>
        <taxon>Myomorpha</taxon>
        <taxon>Muroidea</taxon>
        <taxon>Cricetidae</taxon>
        <taxon>Cricetinae</taxon>
        <taxon>Cricetulus</taxon>
    </lineage>
</organism>
<evidence type="ECO:0000313" key="1">
    <source>
        <dbReference type="EMBL" id="EGV91199.1"/>
    </source>
</evidence>
<gene>
    <name evidence="1" type="ORF">I79_026178</name>
</gene>
<dbReference type="InParanoid" id="G3IQ80"/>
<dbReference type="AlphaFoldDB" id="G3IQ80"/>
<name>G3IQ80_CRIGR</name>
<sequence length="83" mass="9173">MRKLLWSKDRTRAQPFQSMVLCQIDFKSGTSRSSVKSLDSASLRTAQKLRQSHSQDRLLGSGNLGVRSLVMPVNGPKLCVAPD</sequence>